<dbReference type="OrthoDB" id="4427099at2"/>
<evidence type="ECO:0000256" key="6">
    <source>
        <dbReference type="SAM" id="Phobius"/>
    </source>
</evidence>
<feature type="transmembrane region" description="Helical" evidence="6">
    <location>
        <begin position="87"/>
        <end position="109"/>
    </location>
</feature>
<gene>
    <name evidence="8" type="ORF">EF294_07525</name>
</gene>
<dbReference type="Pfam" id="PF06305">
    <property type="entry name" value="LapA_dom"/>
    <property type="match status" value="1"/>
</dbReference>
<reference evidence="8 9" key="1">
    <citation type="submission" date="2018-11" db="EMBL/GenBank/DDBJ databases">
        <title>Draft genome sequence of Gordonia sp. RS15-1S isolated from rice stems.</title>
        <authorList>
            <person name="Muangham S."/>
        </authorList>
    </citation>
    <scope>NUCLEOTIDE SEQUENCE [LARGE SCALE GENOMIC DNA]</scope>
    <source>
        <strain evidence="8 9">RS15-1S</strain>
    </source>
</reference>
<proteinExistence type="predicted"/>
<organism evidence="8 9">
    <name type="scientific">Gordonia oryzae</name>
    <dbReference type="NCBI Taxonomy" id="2487349"/>
    <lineage>
        <taxon>Bacteria</taxon>
        <taxon>Bacillati</taxon>
        <taxon>Actinomycetota</taxon>
        <taxon>Actinomycetes</taxon>
        <taxon>Mycobacteriales</taxon>
        <taxon>Gordoniaceae</taxon>
        <taxon>Gordonia</taxon>
    </lineage>
</organism>
<feature type="compositionally biased region" description="Low complexity" evidence="5">
    <location>
        <begin position="10"/>
        <end position="23"/>
    </location>
</feature>
<keyword evidence="4 6" id="KW-0472">Membrane</keyword>
<dbReference type="RefSeq" id="WP_123927605.1">
    <property type="nucleotide sequence ID" value="NZ_JBPSDP010000001.1"/>
</dbReference>
<accession>A0A3N4GXM3</accession>
<dbReference type="GO" id="GO:0005886">
    <property type="term" value="C:plasma membrane"/>
    <property type="evidence" value="ECO:0007669"/>
    <property type="project" value="InterPro"/>
</dbReference>
<dbReference type="AlphaFoldDB" id="A0A3N4GXM3"/>
<keyword evidence="9" id="KW-1185">Reference proteome</keyword>
<evidence type="ECO:0000259" key="7">
    <source>
        <dbReference type="Pfam" id="PF06305"/>
    </source>
</evidence>
<evidence type="ECO:0000256" key="2">
    <source>
        <dbReference type="ARBA" id="ARBA00022692"/>
    </source>
</evidence>
<evidence type="ECO:0000313" key="8">
    <source>
        <dbReference type="EMBL" id="RPA63360.1"/>
    </source>
</evidence>
<feature type="region of interest" description="Disordered" evidence="5">
    <location>
        <begin position="1"/>
        <end position="26"/>
    </location>
</feature>
<name>A0A3N4GXM3_9ACTN</name>
<comment type="caution">
    <text evidence="8">The sequence shown here is derived from an EMBL/GenBank/DDBJ whole genome shotgun (WGS) entry which is preliminary data.</text>
</comment>
<keyword evidence="1" id="KW-1003">Cell membrane</keyword>
<keyword evidence="2 6" id="KW-0812">Transmembrane</keyword>
<evidence type="ECO:0000256" key="4">
    <source>
        <dbReference type="ARBA" id="ARBA00023136"/>
    </source>
</evidence>
<evidence type="ECO:0000313" key="9">
    <source>
        <dbReference type="Proteomes" id="UP000267536"/>
    </source>
</evidence>
<keyword evidence="3 6" id="KW-1133">Transmembrane helix</keyword>
<feature type="transmembrane region" description="Helical" evidence="6">
    <location>
        <begin position="48"/>
        <end position="67"/>
    </location>
</feature>
<evidence type="ECO:0000256" key="5">
    <source>
        <dbReference type="SAM" id="MobiDB-lite"/>
    </source>
</evidence>
<dbReference type="EMBL" id="RKMH01000005">
    <property type="protein sequence ID" value="RPA63360.1"/>
    <property type="molecule type" value="Genomic_DNA"/>
</dbReference>
<feature type="domain" description="Lipopolysaccharide assembly protein A" evidence="7">
    <location>
        <begin position="73"/>
        <end position="121"/>
    </location>
</feature>
<dbReference type="Proteomes" id="UP000267536">
    <property type="component" value="Unassembled WGS sequence"/>
</dbReference>
<sequence length="122" mass="12855">MSTPDSSSERPASNASTSASNRAPVDDSHVAARTAIDDVQHTRTRATFIGWVIGAIITILLLIFILANLGSQQINFLFAKVNLPVGVSLLIAAIAGALITAMIGGARTFQLNRALKKARKAN</sequence>
<dbReference type="InterPro" id="IPR010445">
    <property type="entry name" value="LapA_dom"/>
</dbReference>
<protein>
    <submittedName>
        <fullName evidence="8">LapA family protein</fullName>
    </submittedName>
</protein>
<evidence type="ECO:0000256" key="3">
    <source>
        <dbReference type="ARBA" id="ARBA00022989"/>
    </source>
</evidence>
<evidence type="ECO:0000256" key="1">
    <source>
        <dbReference type="ARBA" id="ARBA00022475"/>
    </source>
</evidence>